<reference evidence="2" key="1">
    <citation type="journal article" date="2015" name="Nature">
        <title>Complex archaea that bridge the gap between prokaryotes and eukaryotes.</title>
        <authorList>
            <person name="Spang A."/>
            <person name="Saw J.H."/>
            <person name="Jorgensen S.L."/>
            <person name="Zaremba-Niedzwiedzka K."/>
            <person name="Martijn J."/>
            <person name="Lind A.E."/>
            <person name="van Eijk R."/>
            <person name="Schleper C."/>
            <person name="Guy L."/>
            <person name="Ettema T.J."/>
        </authorList>
    </citation>
    <scope>NUCLEOTIDE SEQUENCE</scope>
</reference>
<gene>
    <name evidence="2" type="ORF">LCGC14_1786950</name>
</gene>
<name>A0A0F9J8L4_9ZZZZ</name>
<comment type="caution">
    <text evidence="2">The sequence shown here is derived from an EMBL/GenBank/DDBJ whole genome shotgun (WGS) entry which is preliminary data.</text>
</comment>
<evidence type="ECO:0000256" key="1">
    <source>
        <dbReference type="SAM" id="Phobius"/>
    </source>
</evidence>
<dbReference type="EMBL" id="LAZR01017003">
    <property type="protein sequence ID" value="KKM02181.1"/>
    <property type="molecule type" value="Genomic_DNA"/>
</dbReference>
<organism evidence="2">
    <name type="scientific">marine sediment metagenome</name>
    <dbReference type="NCBI Taxonomy" id="412755"/>
    <lineage>
        <taxon>unclassified sequences</taxon>
        <taxon>metagenomes</taxon>
        <taxon>ecological metagenomes</taxon>
    </lineage>
</organism>
<proteinExistence type="predicted"/>
<keyword evidence="1" id="KW-1133">Transmembrane helix</keyword>
<accession>A0A0F9J8L4</accession>
<protein>
    <submittedName>
        <fullName evidence="2">Uncharacterized protein</fullName>
    </submittedName>
</protein>
<feature type="transmembrane region" description="Helical" evidence="1">
    <location>
        <begin position="47"/>
        <end position="74"/>
    </location>
</feature>
<keyword evidence="1" id="KW-0812">Transmembrane</keyword>
<dbReference type="AlphaFoldDB" id="A0A0F9J8L4"/>
<evidence type="ECO:0000313" key="2">
    <source>
        <dbReference type="EMBL" id="KKM02181.1"/>
    </source>
</evidence>
<keyword evidence="1" id="KW-0472">Membrane</keyword>
<sequence length="75" mass="8668">MEKPIPDFNSFKELSPEERAFYIYDEITDANKHLRKLNGTVSRHEKIIWVLSGVAITLSLMYGQSGITQIFAFFN</sequence>